<reference evidence="1" key="1">
    <citation type="submission" date="2023-08" db="EMBL/GenBank/DDBJ databases">
        <title>Complete genome sequence of Sinorhizobium chiapanecum ITTG S70 isolated from Acaciella angustissima nodules in Chiapas-Mexico.</title>
        <authorList>
            <person name="Rincon-Rosales R."/>
            <person name="Rogel M.A."/>
            <person name="Rincon-Medina C.I."/>
            <person name="Guerrero G."/>
            <person name="Manzano-Gomez L.A."/>
            <person name="Lopez-Lopez A."/>
            <person name="Rincon Molina F.A."/>
            <person name="Martinez-Romero E."/>
        </authorList>
    </citation>
    <scope>NUCLEOTIDE SEQUENCE</scope>
    <source>
        <strain evidence="1">ITTG S70</strain>
    </source>
</reference>
<dbReference type="Proteomes" id="UP001432360">
    <property type="component" value="Chromosome"/>
</dbReference>
<organism evidence="1 2">
    <name type="scientific">Sinorhizobium chiapasense</name>
    <dbReference type="NCBI Taxonomy" id="501572"/>
    <lineage>
        <taxon>Bacteria</taxon>
        <taxon>Pseudomonadati</taxon>
        <taxon>Pseudomonadota</taxon>
        <taxon>Alphaproteobacteria</taxon>
        <taxon>Hyphomicrobiales</taxon>
        <taxon>Rhizobiaceae</taxon>
        <taxon>Sinorhizobium/Ensifer group</taxon>
        <taxon>Sinorhizobium</taxon>
    </lineage>
</organism>
<dbReference type="EMBL" id="CP133148">
    <property type="protein sequence ID" value="WVT04620.1"/>
    <property type="molecule type" value="Genomic_DNA"/>
</dbReference>
<sequence>MSAEGYYAVEKRTLAQRLWKKLGFGERHLGPPDDAEDMAPGWMATHVTTELDWRDRFRVLVSGRVRVRSYTQTDVIVKRARSYSVFSVLAPGGE</sequence>
<proteinExistence type="predicted"/>
<accession>A0ABZ2BDP7</accession>
<evidence type="ECO:0000313" key="1">
    <source>
        <dbReference type="EMBL" id="WVT04620.1"/>
    </source>
</evidence>
<protein>
    <submittedName>
        <fullName evidence="1">Uncharacterized protein</fullName>
    </submittedName>
</protein>
<gene>
    <name evidence="1" type="ORF">RB548_04200</name>
</gene>
<keyword evidence="2" id="KW-1185">Reference proteome</keyword>
<dbReference type="RefSeq" id="WP_331373781.1">
    <property type="nucleotide sequence ID" value="NZ_CP133148.1"/>
</dbReference>
<evidence type="ECO:0000313" key="2">
    <source>
        <dbReference type="Proteomes" id="UP001432360"/>
    </source>
</evidence>
<name>A0ABZ2BDP7_9HYPH</name>